<gene>
    <name evidence="2" type="ORF">K444DRAFT_624715</name>
</gene>
<evidence type="ECO:0000313" key="3">
    <source>
        <dbReference type="Proteomes" id="UP000235371"/>
    </source>
</evidence>
<dbReference type="Proteomes" id="UP000235371">
    <property type="component" value="Unassembled WGS sequence"/>
</dbReference>
<dbReference type="GeneID" id="36590516"/>
<feature type="compositionally biased region" description="Basic residues" evidence="1">
    <location>
        <begin position="93"/>
        <end position="104"/>
    </location>
</feature>
<feature type="region of interest" description="Disordered" evidence="1">
    <location>
        <begin position="60"/>
        <end position="141"/>
    </location>
</feature>
<protein>
    <submittedName>
        <fullName evidence="2">Uncharacterized protein</fullName>
    </submittedName>
</protein>
<feature type="compositionally biased region" description="Polar residues" evidence="1">
    <location>
        <begin position="60"/>
        <end position="69"/>
    </location>
</feature>
<evidence type="ECO:0000313" key="2">
    <source>
        <dbReference type="EMBL" id="PMD66210.1"/>
    </source>
</evidence>
<organism evidence="2 3">
    <name type="scientific">Hyaloscypha bicolor E</name>
    <dbReference type="NCBI Taxonomy" id="1095630"/>
    <lineage>
        <taxon>Eukaryota</taxon>
        <taxon>Fungi</taxon>
        <taxon>Dikarya</taxon>
        <taxon>Ascomycota</taxon>
        <taxon>Pezizomycotina</taxon>
        <taxon>Leotiomycetes</taxon>
        <taxon>Helotiales</taxon>
        <taxon>Hyaloscyphaceae</taxon>
        <taxon>Hyaloscypha</taxon>
        <taxon>Hyaloscypha bicolor</taxon>
    </lineage>
</organism>
<sequence length="247" mass="27122">MTGYKLLLSKKSLDHPTSRSIVSSRRTTDLSLVRYYRVEIRREGDTPSNPIIILEDTLSVTVAPDTNTPPQSPPQRPEKRPRPDRYNGIARHGSSRKKKRRRGGSRQNFSPEKIDSLNLSDDPDHSASRSTSGLGEMPSPSESAILEEHSLHLPVENSAFIAEESPQHVSPVPETFPTQEKADPAAFINELATTLGAVTGSASSIILSLLPEANTQPECPDQTCPLVAYIHLSKTIIKKEISKDKGI</sequence>
<reference evidence="2 3" key="1">
    <citation type="submission" date="2016-04" db="EMBL/GenBank/DDBJ databases">
        <title>A degradative enzymes factory behind the ericoid mycorrhizal symbiosis.</title>
        <authorList>
            <consortium name="DOE Joint Genome Institute"/>
            <person name="Martino E."/>
            <person name="Morin E."/>
            <person name="Grelet G."/>
            <person name="Kuo A."/>
            <person name="Kohler A."/>
            <person name="Daghino S."/>
            <person name="Barry K."/>
            <person name="Choi C."/>
            <person name="Cichocki N."/>
            <person name="Clum A."/>
            <person name="Copeland A."/>
            <person name="Hainaut M."/>
            <person name="Haridas S."/>
            <person name="Labutti K."/>
            <person name="Lindquist E."/>
            <person name="Lipzen A."/>
            <person name="Khouja H.-R."/>
            <person name="Murat C."/>
            <person name="Ohm R."/>
            <person name="Olson A."/>
            <person name="Spatafora J."/>
            <person name="Veneault-Fourrey C."/>
            <person name="Henrissat B."/>
            <person name="Grigoriev I."/>
            <person name="Martin F."/>
            <person name="Perotto S."/>
        </authorList>
    </citation>
    <scope>NUCLEOTIDE SEQUENCE [LARGE SCALE GENOMIC DNA]</scope>
    <source>
        <strain evidence="2 3">E</strain>
    </source>
</reference>
<dbReference type="OrthoDB" id="3559338at2759"/>
<dbReference type="EMBL" id="KZ613745">
    <property type="protein sequence ID" value="PMD66210.1"/>
    <property type="molecule type" value="Genomic_DNA"/>
</dbReference>
<proteinExistence type="predicted"/>
<feature type="compositionally biased region" description="Basic and acidic residues" evidence="1">
    <location>
        <begin position="76"/>
        <end position="85"/>
    </location>
</feature>
<evidence type="ECO:0000256" key="1">
    <source>
        <dbReference type="SAM" id="MobiDB-lite"/>
    </source>
</evidence>
<dbReference type="STRING" id="1095630.A0A2J6TT61"/>
<accession>A0A2J6TT61</accession>
<keyword evidence="3" id="KW-1185">Reference proteome</keyword>
<dbReference type="AlphaFoldDB" id="A0A2J6TT61"/>
<dbReference type="RefSeq" id="XP_024743114.1">
    <property type="nucleotide sequence ID" value="XM_024882439.1"/>
</dbReference>
<dbReference type="InParanoid" id="A0A2J6TT61"/>
<name>A0A2J6TT61_9HELO</name>